<dbReference type="AlphaFoldDB" id="K4RGZ2"/>
<sequence length="287" mass="32470">MDTQDTWVAARELFRDLSDHPGPDAFPAVVEPWLRRAEREYVGVLAEDVARLPRSPGEELDERAADLLWELYALSRVSDVLLLAFQPRLDQGSDPLDGWPAVTRAQYRELFTRLGMAPFEQAAAFDPFLHEIVEVEQAADPDEPISVTEVVWPGLWHGHVLFGRAGVRVRAGVRHAERGVADRAPLYWTYVRRHRPTVDLSQGWGHNSQWRTDFRVDVRTPEGAHLNVCEKGGMDTVSDVDELLTSAERRELLIHRSLVRAPDDIAGLSALGEGWQESHFPFGWQLS</sequence>
<dbReference type="KEGG" id="sdv:BN159_8331"/>
<dbReference type="EMBL" id="HE971709">
    <property type="protein sequence ID" value="CCK32709.1"/>
    <property type="molecule type" value="Genomic_DNA"/>
</dbReference>
<dbReference type="STRING" id="1214101.BN159_8331"/>
<proteinExistence type="predicted"/>
<accession>K4RGZ2</accession>
<keyword evidence="2" id="KW-1185">Reference proteome</keyword>
<gene>
    <name evidence="1" type="ORF">BN159_8331</name>
</gene>
<dbReference type="Proteomes" id="UP000008043">
    <property type="component" value="Chromosome"/>
</dbReference>
<evidence type="ECO:0000313" key="1">
    <source>
        <dbReference type="EMBL" id="CCK32709.1"/>
    </source>
</evidence>
<name>K4RGZ2_STRDJ</name>
<reference evidence="1 2" key="1">
    <citation type="journal article" date="2012" name="J. Bacteriol.">
        <title>Genome sequence of the bacterium Streptomyces davawensis JCM 4913 and heterologous production of the unique antibiotic roseoflavin.</title>
        <authorList>
            <person name="Jankowitsch F."/>
            <person name="Schwarz J."/>
            <person name="Ruckert C."/>
            <person name="Gust B."/>
            <person name="Szczepanowski R."/>
            <person name="Blom J."/>
            <person name="Pelzer S."/>
            <person name="Kalinowski J."/>
            <person name="Mack M."/>
        </authorList>
    </citation>
    <scope>NUCLEOTIDE SEQUENCE [LARGE SCALE GENOMIC DNA]</scope>
    <source>
        <strain evidence="2">DSM 101723 / JCM 4913 / KCC S-0913 / 768</strain>
    </source>
</reference>
<evidence type="ECO:0000313" key="2">
    <source>
        <dbReference type="Proteomes" id="UP000008043"/>
    </source>
</evidence>
<organism evidence="1 2">
    <name type="scientific">Streptomyces davaonensis (strain DSM 101723 / JCM 4913 / KCC S-0913 / 768)</name>
    <dbReference type="NCBI Taxonomy" id="1214101"/>
    <lineage>
        <taxon>Bacteria</taxon>
        <taxon>Bacillati</taxon>
        <taxon>Actinomycetota</taxon>
        <taxon>Actinomycetes</taxon>
        <taxon>Kitasatosporales</taxon>
        <taxon>Streptomycetaceae</taxon>
        <taxon>Streptomyces</taxon>
    </lineage>
</organism>
<dbReference type="RefSeq" id="WP_015663034.1">
    <property type="nucleotide sequence ID" value="NC_020504.1"/>
</dbReference>
<dbReference type="PATRIC" id="fig|1214101.3.peg.8427"/>
<dbReference type="eggNOG" id="COG0576">
    <property type="taxonomic scope" value="Bacteria"/>
</dbReference>
<protein>
    <submittedName>
        <fullName evidence="1">Uncharacterized protein</fullName>
    </submittedName>
</protein>
<dbReference type="OrthoDB" id="6636674at2"/>
<dbReference type="HOGENOM" id="CLU_969476_0_0_11"/>